<dbReference type="GO" id="GO:0032259">
    <property type="term" value="P:methylation"/>
    <property type="evidence" value="ECO:0007669"/>
    <property type="project" value="UniProtKB-KW"/>
</dbReference>
<dbReference type="RefSeq" id="WP_094324733.1">
    <property type="nucleotide sequence ID" value="NZ_CP022347.1"/>
</dbReference>
<organism evidence="1 2">
    <name type="scientific">Campylobacter avium LMG 24591</name>
    <dbReference type="NCBI Taxonomy" id="522484"/>
    <lineage>
        <taxon>Bacteria</taxon>
        <taxon>Pseudomonadati</taxon>
        <taxon>Campylobacterota</taxon>
        <taxon>Epsilonproteobacteria</taxon>
        <taxon>Campylobacterales</taxon>
        <taxon>Campylobacteraceae</taxon>
        <taxon>Campylobacter</taxon>
    </lineage>
</organism>
<keyword evidence="1" id="KW-0808">Transferase</keyword>
<name>A0A222MV64_9BACT</name>
<accession>A0A222MV64</accession>
<dbReference type="EMBL" id="CP022347">
    <property type="protein sequence ID" value="ASQ29944.1"/>
    <property type="molecule type" value="Genomic_DNA"/>
</dbReference>
<evidence type="ECO:0000313" key="1">
    <source>
        <dbReference type="EMBL" id="ASQ29944.1"/>
    </source>
</evidence>
<dbReference type="InterPro" id="IPR008884">
    <property type="entry name" value="TylF_MeTrfase"/>
</dbReference>
<reference evidence="1 2" key="1">
    <citation type="submission" date="2017-07" db="EMBL/GenBank/DDBJ databases">
        <title>Analysis of two Campylobacter avium genomes and identification of a novel hippuricase gene.</title>
        <authorList>
            <person name="Miller W.G."/>
            <person name="Chapman M.H."/>
            <person name="Yee E."/>
            <person name="Revez J."/>
            <person name="Bono J.L."/>
            <person name="Rossi M."/>
        </authorList>
    </citation>
    <scope>NUCLEOTIDE SEQUENCE [LARGE SCALE GENOMIC DNA]</scope>
    <source>
        <strain evidence="1 2">LMG 24591</strain>
    </source>
</reference>
<gene>
    <name evidence="1" type="ORF">CAV_0273</name>
</gene>
<dbReference type="InterPro" id="IPR029063">
    <property type="entry name" value="SAM-dependent_MTases_sf"/>
</dbReference>
<proteinExistence type="predicted"/>
<dbReference type="Proteomes" id="UP000201169">
    <property type="component" value="Chromosome"/>
</dbReference>
<keyword evidence="2" id="KW-1185">Reference proteome</keyword>
<dbReference type="SUPFAM" id="SSF53335">
    <property type="entry name" value="S-adenosyl-L-methionine-dependent methyltransferases"/>
    <property type="match status" value="1"/>
</dbReference>
<dbReference type="KEGG" id="cavi:CAV_0273"/>
<dbReference type="Gene3D" id="3.40.50.150">
    <property type="entry name" value="Vaccinia Virus protein VP39"/>
    <property type="match status" value="1"/>
</dbReference>
<dbReference type="GO" id="GO:0008168">
    <property type="term" value="F:methyltransferase activity"/>
    <property type="evidence" value="ECO:0007669"/>
    <property type="project" value="UniProtKB-KW"/>
</dbReference>
<keyword evidence="1" id="KW-0489">Methyltransferase</keyword>
<dbReference type="Pfam" id="PF05711">
    <property type="entry name" value="TylF"/>
    <property type="match status" value="1"/>
</dbReference>
<sequence>MKKVVIFGAATGGKKVASSLLGKAFNGGGDYEILFFVDNDDKKWGKTMSVCNQLYAIHPPTKLREVEFDKVIVASICGEDIIKQLEKELQIPYEKIDDLFIRQYFMSFEVFLEHFAMYCKAKNVTGDIAELGVYQGDSAKRLNAYFPDKKLYLFDTFEGYMALDIKEKDSEAKNLGDKHLSNTSVALVQSKMPYPNNVVIKKGWFPQSAQGLEQEKFCLVNLDPDLYEPLKAGLDFFYPRLVKGGVLLICGYFSPHAGIKQACDEFCKQHKLSLIPLGFGNFMALVKA</sequence>
<dbReference type="PANTHER" id="PTHR40036">
    <property type="entry name" value="MACROCIN O-METHYLTRANSFERASE"/>
    <property type="match status" value="1"/>
</dbReference>
<dbReference type="PANTHER" id="PTHR40036:SF1">
    <property type="entry name" value="MACROCIN O-METHYLTRANSFERASE"/>
    <property type="match status" value="1"/>
</dbReference>
<evidence type="ECO:0000313" key="2">
    <source>
        <dbReference type="Proteomes" id="UP000201169"/>
    </source>
</evidence>
<dbReference type="OrthoDB" id="9799872at2"/>
<dbReference type="Gene3D" id="3.40.50.720">
    <property type="entry name" value="NAD(P)-binding Rossmann-like Domain"/>
    <property type="match status" value="1"/>
</dbReference>
<dbReference type="AlphaFoldDB" id="A0A222MV64"/>
<protein>
    <submittedName>
        <fullName evidence="1">Methyltransferase</fullName>
    </submittedName>
</protein>